<dbReference type="Gene3D" id="3.30.420.10">
    <property type="entry name" value="Ribonuclease H-like superfamily/Ribonuclease H"/>
    <property type="match status" value="1"/>
</dbReference>
<dbReference type="InterPro" id="IPR002492">
    <property type="entry name" value="Transposase_Tc1-like"/>
</dbReference>
<dbReference type="Pfam" id="PF13358">
    <property type="entry name" value="DDE_3"/>
    <property type="match status" value="1"/>
</dbReference>
<dbReference type="InterPro" id="IPR036388">
    <property type="entry name" value="WH-like_DNA-bd_sf"/>
</dbReference>
<dbReference type="OrthoDB" id="5410741at2759"/>
<evidence type="ECO:0000259" key="1">
    <source>
        <dbReference type="Pfam" id="PF01498"/>
    </source>
</evidence>
<organism evidence="3 4">
    <name type="scientific">Byssothecium circinans</name>
    <dbReference type="NCBI Taxonomy" id="147558"/>
    <lineage>
        <taxon>Eukaryota</taxon>
        <taxon>Fungi</taxon>
        <taxon>Dikarya</taxon>
        <taxon>Ascomycota</taxon>
        <taxon>Pezizomycotina</taxon>
        <taxon>Dothideomycetes</taxon>
        <taxon>Pleosporomycetidae</taxon>
        <taxon>Pleosporales</taxon>
        <taxon>Massarineae</taxon>
        <taxon>Massarinaceae</taxon>
        <taxon>Byssothecium</taxon>
    </lineage>
</organism>
<keyword evidence="4" id="KW-1185">Reference proteome</keyword>
<evidence type="ECO:0000313" key="4">
    <source>
        <dbReference type="Proteomes" id="UP000800035"/>
    </source>
</evidence>
<dbReference type="AlphaFoldDB" id="A0A6A5TR80"/>
<dbReference type="InterPro" id="IPR009057">
    <property type="entry name" value="Homeodomain-like_sf"/>
</dbReference>
<reference evidence="3" key="1">
    <citation type="journal article" date="2020" name="Stud. Mycol.">
        <title>101 Dothideomycetes genomes: a test case for predicting lifestyles and emergence of pathogens.</title>
        <authorList>
            <person name="Haridas S."/>
            <person name="Albert R."/>
            <person name="Binder M."/>
            <person name="Bloem J."/>
            <person name="Labutti K."/>
            <person name="Salamov A."/>
            <person name="Andreopoulos B."/>
            <person name="Baker S."/>
            <person name="Barry K."/>
            <person name="Bills G."/>
            <person name="Bluhm B."/>
            <person name="Cannon C."/>
            <person name="Castanera R."/>
            <person name="Culley D."/>
            <person name="Daum C."/>
            <person name="Ezra D."/>
            <person name="Gonzalez J."/>
            <person name="Henrissat B."/>
            <person name="Kuo A."/>
            <person name="Liang C."/>
            <person name="Lipzen A."/>
            <person name="Lutzoni F."/>
            <person name="Magnuson J."/>
            <person name="Mondo S."/>
            <person name="Nolan M."/>
            <person name="Ohm R."/>
            <person name="Pangilinan J."/>
            <person name="Park H.-J."/>
            <person name="Ramirez L."/>
            <person name="Alfaro M."/>
            <person name="Sun H."/>
            <person name="Tritt A."/>
            <person name="Yoshinaga Y."/>
            <person name="Zwiers L.-H."/>
            <person name="Turgeon B."/>
            <person name="Goodwin S."/>
            <person name="Spatafora J."/>
            <person name="Crous P."/>
            <person name="Grigoriev I."/>
        </authorList>
    </citation>
    <scope>NUCLEOTIDE SEQUENCE</scope>
    <source>
        <strain evidence="3">CBS 675.92</strain>
    </source>
</reference>
<dbReference type="InterPro" id="IPR038717">
    <property type="entry name" value="Tc1-like_DDE_dom"/>
</dbReference>
<accession>A0A6A5TR80</accession>
<dbReference type="InterPro" id="IPR036397">
    <property type="entry name" value="RNaseH_sf"/>
</dbReference>
<evidence type="ECO:0000259" key="2">
    <source>
        <dbReference type="Pfam" id="PF13358"/>
    </source>
</evidence>
<sequence length="316" mass="37150">MAPPHTTLRRSFSGDILRARPPKKELSPHLRTAILSAVENRVKPKVIQDTFRVSKSTYYDTIKRWNEHGKITSLPHERRLLRIVRQYPRIEYAKLKVEAIGMPNVSSRTLSRLLNKYGIKKWAAKLRPALSPLDARNRLRQSVLRQMFWAAIWLGGRSELIAMERVRGLRGYTSTSYTNTLEDGLLPWNELEEEDFDQEEEEYEPYQFMQDNAPIHKSRETTNWLNAHEIEVIDWPPYSPDINPIEHLWWLLKQKLVKLYPNLEGQGFRGVDRDHFTQCAQEAWRAIPQASIDKLIKSVPRRTRAVIQARGWQTKY</sequence>
<feature type="domain" description="Tc1-like transposase DDE" evidence="2">
    <location>
        <begin position="205"/>
        <end position="258"/>
    </location>
</feature>
<name>A0A6A5TR80_9PLEO</name>
<dbReference type="GO" id="GO:0006313">
    <property type="term" value="P:DNA transposition"/>
    <property type="evidence" value="ECO:0007669"/>
    <property type="project" value="InterPro"/>
</dbReference>
<feature type="domain" description="Transposase Tc1-like" evidence="1">
    <location>
        <begin position="78"/>
        <end position="140"/>
    </location>
</feature>
<dbReference type="Pfam" id="PF01498">
    <property type="entry name" value="HTH_Tnp_Tc3_2"/>
    <property type="match status" value="1"/>
</dbReference>
<dbReference type="SUPFAM" id="SSF46689">
    <property type="entry name" value="Homeodomain-like"/>
    <property type="match status" value="1"/>
</dbReference>
<gene>
    <name evidence="3" type="ORF">CC80DRAFT_567739</name>
</gene>
<dbReference type="GO" id="GO:0015074">
    <property type="term" value="P:DNA integration"/>
    <property type="evidence" value="ECO:0007669"/>
    <property type="project" value="InterPro"/>
</dbReference>
<protein>
    <recommendedName>
        <fullName evidence="5">Tc1-like transposase DDE domain-containing protein</fullName>
    </recommendedName>
</protein>
<dbReference type="EMBL" id="ML976999">
    <property type="protein sequence ID" value="KAF1954470.1"/>
    <property type="molecule type" value="Genomic_DNA"/>
</dbReference>
<evidence type="ECO:0008006" key="5">
    <source>
        <dbReference type="Google" id="ProtNLM"/>
    </source>
</evidence>
<dbReference type="Gene3D" id="1.10.10.10">
    <property type="entry name" value="Winged helix-like DNA-binding domain superfamily/Winged helix DNA-binding domain"/>
    <property type="match status" value="1"/>
</dbReference>
<proteinExistence type="predicted"/>
<evidence type="ECO:0000313" key="3">
    <source>
        <dbReference type="EMBL" id="KAF1954470.1"/>
    </source>
</evidence>
<dbReference type="Proteomes" id="UP000800035">
    <property type="component" value="Unassembled WGS sequence"/>
</dbReference>
<dbReference type="Pfam" id="PF13384">
    <property type="entry name" value="HTH_23"/>
    <property type="match status" value="1"/>
</dbReference>
<dbReference type="GO" id="GO:0003677">
    <property type="term" value="F:DNA binding"/>
    <property type="evidence" value="ECO:0007669"/>
    <property type="project" value="InterPro"/>
</dbReference>